<evidence type="ECO:0000313" key="1">
    <source>
        <dbReference type="EMBL" id="KAJ2905868.1"/>
    </source>
</evidence>
<gene>
    <name evidence="1" type="ORF">MKZ38_003876</name>
</gene>
<keyword evidence="2" id="KW-1185">Reference proteome</keyword>
<sequence length="188" mass="21029">MADPQASAPAQPTLIVLNKDAADQDAIDTGVPTVLAVREGRNQGFDLKSISHVVVQISDARQEQVFRSIGYQFDSNRPTPYWYFLGKLAAQALFSDPAELLLLNYVRVRTREFIGFTTATWSTASKEARTTLGDEPPPLIVVEVDFKRPQPGKPLEAFWKPATGLITERIRQWSQEPGKMDLSREVEL</sequence>
<name>A0AAD5WXH5_9PEZI</name>
<comment type="caution">
    <text evidence="1">The sequence shown here is derived from an EMBL/GenBank/DDBJ whole genome shotgun (WGS) entry which is preliminary data.</text>
</comment>
<dbReference type="AlphaFoldDB" id="A0AAD5WXH5"/>
<dbReference type="EMBL" id="JAKWBI020000022">
    <property type="protein sequence ID" value="KAJ2905868.1"/>
    <property type="molecule type" value="Genomic_DNA"/>
</dbReference>
<dbReference type="Proteomes" id="UP001201980">
    <property type="component" value="Unassembled WGS sequence"/>
</dbReference>
<accession>A0AAD5WXH5</accession>
<organism evidence="1 2">
    <name type="scientific">Zalerion maritima</name>
    <dbReference type="NCBI Taxonomy" id="339359"/>
    <lineage>
        <taxon>Eukaryota</taxon>
        <taxon>Fungi</taxon>
        <taxon>Dikarya</taxon>
        <taxon>Ascomycota</taxon>
        <taxon>Pezizomycotina</taxon>
        <taxon>Sordariomycetes</taxon>
        <taxon>Lulworthiomycetidae</taxon>
        <taxon>Lulworthiales</taxon>
        <taxon>Lulworthiaceae</taxon>
        <taxon>Zalerion</taxon>
    </lineage>
</organism>
<evidence type="ECO:0000313" key="2">
    <source>
        <dbReference type="Proteomes" id="UP001201980"/>
    </source>
</evidence>
<protein>
    <submittedName>
        <fullName evidence="1">Uncharacterized protein</fullName>
    </submittedName>
</protein>
<proteinExistence type="predicted"/>
<reference evidence="1" key="1">
    <citation type="submission" date="2022-07" db="EMBL/GenBank/DDBJ databases">
        <title>Draft genome sequence of Zalerion maritima ATCC 34329, a (micro)plastics degrading marine fungus.</title>
        <authorList>
            <person name="Paco A."/>
            <person name="Goncalves M.F.M."/>
            <person name="Rocha-Santos T.A.P."/>
            <person name="Alves A."/>
        </authorList>
    </citation>
    <scope>NUCLEOTIDE SEQUENCE</scope>
    <source>
        <strain evidence="1">ATCC 34329</strain>
    </source>
</reference>